<dbReference type="EMBL" id="CP034549">
    <property type="protein sequence ID" value="AZQ44050.1"/>
    <property type="molecule type" value="Genomic_DNA"/>
</dbReference>
<keyword evidence="2" id="KW-1185">Reference proteome</keyword>
<reference evidence="1 2" key="1">
    <citation type="submission" date="2018-12" db="EMBL/GenBank/DDBJ databases">
        <title>Complete genome of Nonlabens sp. MJ115.</title>
        <authorList>
            <person name="Choi H.S."/>
            <person name="Jung J."/>
        </authorList>
    </citation>
    <scope>NUCLEOTIDE SEQUENCE [LARGE SCALE GENOMIC DNA]</scope>
    <source>
        <strain evidence="1 2">MJ115</strain>
    </source>
</reference>
<dbReference type="Proteomes" id="UP000279600">
    <property type="component" value="Chromosome"/>
</dbReference>
<dbReference type="KEGG" id="noj:EJ995_07320"/>
<dbReference type="RefSeq" id="WP_126447103.1">
    <property type="nucleotide sequence ID" value="NZ_CP034549.1"/>
</dbReference>
<name>A0A3S9MXY3_9FLAO</name>
<dbReference type="PANTHER" id="PTHR36456">
    <property type="entry name" value="UPF0232 PROTEIN SCO3875"/>
    <property type="match status" value="1"/>
</dbReference>
<evidence type="ECO:0000313" key="1">
    <source>
        <dbReference type="EMBL" id="AZQ44050.1"/>
    </source>
</evidence>
<dbReference type="AlphaFoldDB" id="A0A3S9MXY3"/>
<proteinExistence type="predicted"/>
<evidence type="ECO:0000313" key="2">
    <source>
        <dbReference type="Proteomes" id="UP000279600"/>
    </source>
</evidence>
<dbReference type="Pfam" id="PF05258">
    <property type="entry name" value="DciA"/>
    <property type="match status" value="1"/>
</dbReference>
<organism evidence="1 2">
    <name type="scientific">Nonlabens ponticola</name>
    <dbReference type="NCBI Taxonomy" id="2496866"/>
    <lineage>
        <taxon>Bacteria</taxon>
        <taxon>Pseudomonadati</taxon>
        <taxon>Bacteroidota</taxon>
        <taxon>Flavobacteriia</taxon>
        <taxon>Flavobacteriales</taxon>
        <taxon>Flavobacteriaceae</taxon>
        <taxon>Nonlabens</taxon>
    </lineage>
</organism>
<protein>
    <submittedName>
        <fullName evidence="1">DUF721 domain-containing protein</fullName>
    </submittedName>
</protein>
<gene>
    <name evidence="1" type="ORF">EJ995_07320</name>
</gene>
<dbReference type="OrthoDB" id="9804942at2"/>
<accession>A0A3S9MXY3</accession>
<sequence>MRNNKKDGFVNMSEALNDFKSQKKLSRGFLKVDINDAWKEVMGPGIESYTTQVKLNGDKLIVSLSSSVLRQELSYGRSKIVTNINEHMGKEVVKTLVLK</sequence>
<dbReference type="PANTHER" id="PTHR36456:SF1">
    <property type="entry name" value="UPF0232 PROTEIN SCO3875"/>
    <property type="match status" value="1"/>
</dbReference>
<dbReference type="InterPro" id="IPR007922">
    <property type="entry name" value="DciA-like"/>
</dbReference>